<dbReference type="GeneID" id="101888819"/>
<keyword evidence="2" id="KW-1133">Transmembrane helix</keyword>
<feature type="compositionally biased region" description="Basic and acidic residues" evidence="1">
    <location>
        <begin position="399"/>
        <end position="412"/>
    </location>
</feature>
<dbReference type="eggNOG" id="ENOG502T6UP">
    <property type="taxonomic scope" value="Eukaryota"/>
</dbReference>
<evidence type="ECO:0000256" key="2">
    <source>
        <dbReference type="SAM" id="Phobius"/>
    </source>
</evidence>
<feature type="compositionally biased region" description="Acidic residues" evidence="1">
    <location>
        <begin position="384"/>
        <end position="396"/>
    </location>
</feature>
<keyword evidence="2" id="KW-0812">Transmembrane</keyword>
<protein>
    <submittedName>
        <fullName evidence="5">Uncharacterized protein LOC101888819</fullName>
    </submittedName>
</protein>
<organism evidence="3">
    <name type="scientific">Musca domestica</name>
    <name type="common">House fly</name>
    <dbReference type="NCBI Taxonomy" id="7370"/>
    <lineage>
        <taxon>Eukaryota</taxon>
        <taxon>Metazoa</taxon>
        <taxon>Ecdysozoa</taxon>
        <taxon>Arthropoda</taxon>
        <taxon>Hexapoda</taxon>
        <taxon>Insecta</taxon>
        <taxon>Pterygota</taxon>
        <taxon>Neoptera</taxon>
        <taxon>Endopterygota</taxon>
        <taxon>Diptera</taxon>
        <taxon>Brachycera</taxon>
        <taxon>Muscomorpha</taxon>
        <taxon>Muscoidea</taxon>
        <taxon>Muscidae</taxon>
        <taxon>Musca</taxon>
    </lineage>
</organism>
<dbReference type="AlphaFoldDB" id="A0A1I8NAE2"/>
<dbReference type="EnsemblMetazoa" id="MDOA013210-RA">
    <property type="protein sequence ID" value="MDOA013210-PA"/>
    <property type="gene ID" value="MDOA013210"/>
</dbReference>
<reference evidence="5" key="2">
    <citation type="submission" date="2025-04" db="UniProtKB">
        <authorList>
            <consortium name="RefSeq"/>
        </authorList>
    </citation>
    <scope>IDENTIFICATION</scope>
    <source>
        <strain evidence="5">Aabys</strain>
    </source>
</reference>
<dbReference type="VEuPathDB" id="VectorBase:MDOA013210"/>
<gene>
    <name evidence="3" type="primary">101888819</name>
    <name evidence="5" type="synonym">LOC101888819</name>
</gene>
<accession>A0A1I8NAE2</accession>
<dbReference type="STRING" id="7370.A0A1I8NAE2"/>
<dbReference type="VEuPathDB" id="VectorBase:MDOMA2_009820"/>
<feature type="region of interest" description="Disordered" evidence="1">
    <location>
        <begin position="302"/>
        <end position="412"/>
    </location>
</feature>
<reference evidence="3" key="1">
    <citation type="submission" date="2020-05" db="UniProtKB">
        <authorList>
            <consortium name="EnsemblMetazoa"/>
        </authorList>
    </citation>
    <scope>IDENTIFICATION</scope>
    <source>
        <strain evidence="3">Aabys</strain>
    </source>
</reference>
<dbReference type="Proteomes" id="UP001652621">
    <property type="component" value="Unplaced"/>
</dbReference>
<sequence length="438" mass="50488">MTVVSNRQLYIYTIGLLIVWVIVLTTASSSAGGGNLRSLQLLEEDEKKNIKNCQALCEHCGCLNFYCGEECLCECNEENSNSKCILEMQKNARIKKMPFELLIQGPSLNEFVKNAWKYEERKFGGGHQGRNLVQRRRSTVTIYRPDVNSSVMSKTKLLSDIKIKGLGERTKREAGASQDENNSNHHQFEWFSDLTHNLVKPAPLGGRNRKQEELPPQRTEKPKVSKVSTGLDKSWFMDSIPNILTPAPLSKRLGGSLLGDTSSEDKNEQEMPGRTSKSTLFSQPQDNLKNLGKELANALGLRQQKIKEDNDDVEEDKNEPSKKNLSAQIFRRKLEEIGRERKNKEKEEEFRRKMAEFRNPKANRNPRRKEQQSLRSKLFKTIQEDDEQEEEEDDLVSGDNKEGEVGAEKPLEERQPLFRLPWWQPERFFRKVQYVLKT</sequence>
<evidence type="ECO:0000313" key="4">
    <source>
        <dbReference type="Proteomes" id="UP001652621"/>
    </source>
</evidence>
<evidence type="ECO:0000313" key="3">
    <source>
        <dbReference type="EnsemblMetazoa" id="MDOA013210-PA"/>
    </source>
</evidence>
<feature type="region of interest" description="Disordered" evidence="1">
    <location>
        <begin position="199"/>
        <end position="227"/>
    </location>
</feature>
<proteinExistence type="predicted"/>
<feature type="compositionally biased region" description="Basic and acidic residues" evidence="1">
    <location>
        <begin position="332"/>
        <end position="359"/>
    </location>
</feature>
<dbReference type="KEGG" id="mde:101888819"/>
<feature type="transmembrane region" description="Helical" evidence="2">
    <location>
        <begin position="9"/>
        <end position="27"/>
    </location>
</feature>
<evidence type="ECO:0000256" key="1">
    <source>
        <dbReference type="SAM" id="MobiDB-lite"/>
    </source>
</evidence>
<name>A0A1I8NAE2_MUSDO</name>
<feature type="compositionally biased region" description="Basic and acidic residues" evidence="1">
    <location>
        <begin position="209"/>
        <end position="223"/>
    </location>
</feature>
<keyword evidence="4" id="KW-1185">Reference proteome</keyword>
<feature type="compositionally biased region" description="Polar residues" evidence="1">
    <location>
        <begin position="275"/>
        <end position="285"/>
    </location>
</feature>
<dbReference type="RefSeq" id="XP_005180850.1">
    <property type="nucleotide sequence ID" value="XM_005180793.3"/>
</dbReference>
<feature type="region of interest" description="Disordered" evidence="1">
    <location>
        <begin position="246"/>
        <end position="285"/>
    </location>
</feature>
<evidence type="ECO:0000313" key="5">
    <source>
        <dbReference type="RefSeq" id="XP_005180850.1"/>
    </source>
</evidence>
<dbReference type="OrthoDB" id="8068968at2759"/>
<keyword evidence="2" id="KW-0472">Membrane</keyword>